<protein>
    <recommendedName>
        <fullName evidence="2">HMG box domain-containing protein</fullName>
    </recommendedName>
</protein>
<evidence type="ECO:0000256" key="1">
    <source>
        <dbReference type="ARBA" id="ARBA00023125"/>
    </source>
</evidence>
<reference evidence="3" key="1">
    <citation type="journal article" date="2020" name="Nature">
        <title>Giant virus diversity and host interactions through global metagenomics.</title>
        <authorList>
            <person name="Schulz F."/>
            <person name="Roux S."/>
            <person name="Paez-Espino D."/>
            <person name="Jungbluth S."/>
            <person name="Walsh D.A."/>
            <person name="Denef V.J."/>
            <person name="McMahon K.D."/>
            <person name="Konstantinidis K.T."/>
            <person name="Eloe-Fadrosh E.A."/>
            <person name="Kyrpides N.C."/>
            <person name="Woyke T."/>
        </authorList>
    </citation>
    <scope>NUCLEOTIDE SEQUENCE</scope>
    <source>
        <strain evidence="3">GVMAG-S-1016713-169</strain>
    </source>
</reference>
<dbReference type="PROSITE" id="PS50118">
    <property type="entry name" value="HMG_BOX_2"/>
    <property type="match status" value="2"/>
</dbReference>
<dbReference type="EMBL" id="MN740577">
    <property type="protein sequence ID" value="QHU34670.1"/>
    <property type="molecule type" value="Genomic_DNA"/>
</dbReference>
<feature type="domain" description="HMG box" evidence="2">
    <location>
        <begin position="156"/>
        <end position="226"/>
    </location>
</feature>
<keyword evidence="1" id="KW-0238">DNA-binding</keyword>
<accession>A0A6C0LWD2</accession>
<name>A0A6C0LWD2_9ZZZZ</name>
<dbReference type="InterPro" id="IPR050342">
    <property type="entry name" value="HMGB"/>
</dbReference>
<dbReference type="Gene3D" id="1.10.30.10">
    <property type="entry name" value="High mobility group box domain"/>
    <property type="match status" value="2"/>
</dbReference>
<evidence type="ECO:0000313" key="3">
    <source>
        <dbReference type="EMBL" id="QHU34670.1"/>
    </source>
</evidence>
<dbReference type="SMART" id="SM00398">
    <property type="entry name" value="HMG"/>
    <property type="match status" value="2"/>
</dbReference>
<dbReference type="AlphaFoldDB" id="A0A6C0LWD2"/>
<sequence length="259" mass="29128">MNLTLKQLNKLITAFLTENESENLCQKWMDGSNQKLARSLVNKSNKPKKDPNAPKRGKSSYLFFCDERRSKVQGELKDGSKATDVTRELGVQWNKLKTSKKPADKKLMTKYIGLAKADKDRYDIDKAAYVPPVAIFAETSSDETKTKTKTKTKVGPARSKSSYLFFCSENRSVVKSELPDGTKNTDITRELGKRWNVLKADGKTTKFDKLAAADKERYQTEKSAYDNLVSVVSDDVSDEIVEEVKKAPKKGAKKLKKKA</sequence>
<dbReference type="Pfam" id="PF09011">
    <property type="entry name" value="HMG_box_2"/>
    <property type="match status" value="1"/>
</dbReference>
<dbReference type="InterPro" id="IPR036910">
    <property type="entry name" value="HMG_box_dom_sf"/>
</dbReference>
<dbReference type="GO" id="GO:0003677">
    <property type="term" value="F:DNA binding"/>
    <property type="evidence" value="ECO:0007669"/>
    <property type="project" value="UniProtKB-KW"/>
</dbReference>
<dbReference type="Pfam" id="PF00505">
    <property type="entry name" value="HMG_box"/>
    <property type="match status" value="1"/>
</dbReference>
<dbReference type="InterPro" id="IPR009071">
    <property type="entry name" value="HMG_box_dom"/>
</dbReference>
<organism evidence="3">
    <name type="scientific">viral metagenome</name>
    <dbReference type="NCBI Taxonomy" id="1070528"/>
    <lineage>
        <taxon>unclassified sequences</taxon>
        <taxon>metagenomes</taxon>
        <taxon>organismal metagenomes</taxon>
    </lineage>
</organism>
<evidence type="ECO:0000259" key="2">
    <source>
        <dbReference type="PROSITE" id="PS50118"/>
    </source>
</evidence>
<feature type="domain" description="HMG box" evidence="2">
    <location>
        <begin position="54"/>
        <end position="130"/>
    </location>
</feature>
<proteinExistence type="predicted"/>
<dbReference type="PANTHER" id="PTHR48112">
    <property type="entry name" value="HIGH MOBILITY GROUP PROTEIN DSP1"/>
    <property type="match status" value="1"/>
</dbReference>
<dbReference type="SUPFAM" id="SSF47095">
    <property type="entry name" value="HMG-box"/>
    <property type="match status" value="2"/>
</dbReference>